<evidence type="ECO:0000256" key="1">
    <source>
        <dbReference type="ARBA" id="ARBA00009437"/>
    </source>
</evidence>
<comment type="similarity">
    <text evidence="1">Belongs to the LysR transcriptional regulatory family.</text>
</comment>
<proteinExistence type="inferred from homology"/>
<dbReference type="AlphaFoldDB" id="Q6AJB7"/>
<dbReference type="GO" id="GO:0000976">
    <property type="term" value="F:transcription cis-regulatory region binding"/>
    <property type="evidence" value="ECO:0007669"/>
    <property type="project" value="TreeGrafter"/>
</dbReference>
<evidence type="ECO:0000256" key="3">
    <source>
        <dbReference type="ARBA" id="ARBA00023125"/>
    </source>
</evidence>
<evidence type="ECO:0000256" key="4">
    <source>
        <dbReference type="ARBA" id="ARBA00023163"/>
    </source>
</evidence>
<dbReference type="OrthoDB" id="5317428at2"/>
<keyword evidence="2" id="KW-0805">Transcription regulation</keyword>
<sequence>MNFACKKKENWHYYGKKNEIIIIIKYREAMFTIRQLEIFCAVARYQSISHAAELIPLSKAAVSQAIKELEIQLGHALFVREKKHLLRTGDGDAFFEQSQKLLNQANALYQTFAKAETLMQLRFGGTVGACSLYAPSLMHYWSQKQPQMDVHFFAGNTAKNCHEISDFAIDLAIVEGRPSADVCSQSLIKDGMCYIASSREEANSIEEVTDRTWFIREPGSGMAQYWHAVVAPCIDIGHVVEIPQSLVLLEQVAYGMGIACVPRILAQAYFRSGRIKELTGPVLPPRDIYLIWHSSLNANSALRYLIDQAADWARDLPVD</sequence>
<dbReference type="InterPro" id="IPR005119">
    <property type="entry name" value="LysR_subst-bd"/>
</dbReference>
<dbReference type="PROSITE" id="PS50931">
    <property type="entry name" value="HTH_LYSR"/>
    <property type="match status" value="1"/>
</dbReference>
<dbReference type="PANTHER" id="PTHR30126:SF94">
    <property type="entry name" value="LYSR FAMILY TRANSCRIPTIONAL REGULATOR"/>
    <property type="match status" value="1"/>
</dbReference>
<dbReference type="KEGG" id="dps:DP2834"/>
<feature type="domain" description="HTH lysR-type" evidence="5">
    <location>
        <begin position="31"/>
        <end position="88"/>
    </location>
</feature>
<evidence type="ECO:0000256" key="2">
    <source>
        <dbReference type="ARBA" id="ARBA00023015"/>
    </source>
</evidence>
<dbReference type="SUPFAM" id="SSF53850">
    <property type="entry name" value="Periplasmic binding protein-like II"/>
    <property type="match status" value="1"/>
</dbReference>
<name>Q6AJB7_DESPS</name>
<dbReference type="SUPFAM" id="SSF46785">
    <property type="entry name" value="Winged helix' DNA-binding domain"/>
    <property type="match status" value="1"/>
</dbReference>
<accession>Q6AJB7</accession>
<dbReference type="InterPro" id="IPR000847">
    <property type="entry name" value="LysR_HTH_N"/>
</dbReference>
<dbReference type="Proteomes" id="UP000000602">
    <property type="component" value="Chromosome"/>
</dbReference>
<reference evidence="7" key="1">
    <citation type="journal article" date="2004" name="Environ. Microbiol.">
        <title>The genome of Desulfotalea psychrophila, a sulfate-reducing bacterium from permanently cold Arctic sediments.</title>
        <authorList>
            <person name="Rabus R."/>
            <person name="Ruepp A."/>
            <person name="Frickey T."/>
            <person name="Rattei T."/>
            <person name="Fartmann B."/>
            <person name="Stark M."/>
            <person name="Bauer M."/>
            <person name="Zibat A."/>
            <person name="Lombardot T."/>
            <person name="Becker I."/>
            <person name="Amann J."/>
            <person name="Gellner K."/>
            <person name="Teeling H."/>
            <person name="Leuschner W.D."/>
            <person name="Gloeckner F.-O."/>
            <person name="Lupas A.N."/>
            <person name="Amann R."/>
            <person name="Klenk H.-P."/>
        </authorList>
    </citation>
    <scope>NUCLEOTIDE SEQUENCE [LARGE SCALE GENOMIC DNA]</scope>
    <source>
        <strain evidence="7">DSM 12343 / LSv54</strain>
    </source>
</reference>
<evidence type="ECO:0000313" key="6">
    <source>
        <dbReference type="EMBL" id="CAG37563.1"/>
    </source>
</evidence>
<dbReference type="HOGENOM" id="CLU_039613_6_1_7"/>
<dbReference type="InterPro" id="IPR036390">
    <property type="entry name" value="WH_DNA-bd_sf"/>
</dbReference>
<dbReference type="InterPro" id="IPR036388">
    <property type="entry name" value="WH-like_DNA-bd_sf"/>
</dbReference>
<dbReference type="eggNOG" id="COG0583">
    <property type="taxonomic scope" value="Bacteria"/>
</dbReference>
<evidence type="ECO:0000259" key="5">
    <source>
        <dbReference type="PROSITE" id="PS50931"/>
    </source>
</evidence>
<protein>
    <submittedName>
        <fullName evidence="6">Related to RuBisCO operon transcriptional regulator</fullName>
    </submittedName>
</protein>
<gene>
    <name evidence="6" type="ordered locus">DP2834</name>
</gene>
<dbReference type="GO" id="GO:0003700">
    <property type="term" value="F:DNA-binding transcription factor activity"/>
    <property type="evidence" value="ECO:0007669"/>
    <property type="project" value="InterPro"/>
</dbReference>
<dbReference type="STRING" id="177439.DP2834"/>
<dbReference type="EMBL" id="CR522870">
    <property type="protein sequence ID" value="CAG37563.1"/>
    <property type="molecule type" value="Genomic_DNA"/>
</dbReference>
<dbReference type="Gene3D" id="1.10.10.10">
    <property type="entry name" value="Winged helix-like DNA-binding domain superfamily/Winged helix DNA-binding domain"/>
    <property type="match status" value="1"/>
</dbReference>
<evidence type="ECO:0000313" key="7">
    <source>
        <dbReference type="Proteomes" id="UP000000602"/>
    </source>
</evidence>
<keyword evidence="7" id="KW-1185">Reference proteome</keyword>
<keyword evidence="3" id="KW-0238">DNA-binding</keyword>
<dbReference type="Pfam" id="PF00126">
    <property type="entry name" value="HTH_1"/>
    <property type="match status" value="1"/>
</dbReference>
<keyword evidence="4" id="KW-0804">Transcription</keyword>
<dbReference type="PANTHER" id="PTHR30126">
    <property type="entry name" value="HTH-TYPE TRANSCRIPTIONAL REGULATOR"/>
    <property type="match status" value="1"/>
</dbReference>
<dbReference type="Pfam" id="PF03466">
    <property type="entry name" value="LysR_substrate"/>
    <property type="match status" value="1"/>
</dbReference>
<dbReference type="Gene3D" id="3.40.190.10">
    <property type="entry name" value="Periplasmic binding protein-like II"/>
    <property type="match status" value="2"/>
</dbReference>
<organism evidence="6 7">
    <name type="scientific">Desulfotalea psychrophila (strain LSv54 / DSM 12343)</name>
    <dbReference type="NCBI Taxonomy" id="177439"/>
    <lineage>
        <taxon>Bacteria</taxon>
        <taxon>Pseudomonadati</taxon>
        <taxon>Thermodesulfobacteriota</taxon>
        <taxon>Desulfobulbia</taxon>
        <taxon>Desulfobulbales</taxon>
        <taxon>Desulfocapsaceae</taxon>
        <taxon>Desulfotalea</taxon>
    </lineage>
</organism>